<keyword evidence="3" id="KW-0813">Transport</keyword>
<gene>
    <name evidence="13" type="ORF">METZ01_LOCUS212884</name>
</gene>
<feature type="transmembrane region" description="Helical" evidence="12">
    <location>
        <begin position="136"/>
        <end position="154"/>
    </location>
</feature>
<dbReference type="Gene3D" id="1.20.1730.10">
    <property type="entry name" value="Sodium/glucose cotransporter"/>
    <property type="match status" value="1"/>
</dbReference>
<dbReference type="PROSITE" id="PS50283">
    <property type="entry name" value="NA_SOLUT_SYMP_3"/>
    <property type="match status" value="1"/>
</dbReference>
<evidence type="ECO:0000256" key="4">
    <source>
        <dbReference type="ARBA" id="ARBA00022475"/>
    </source>
</evidence>
<comment type="subcellular location">
    <subcellularLocation>
        <location evidence="1">Cell membrane</location>
        <topology evidence="1">Multi-pass membrane protein</topology>
    </subcellularLocation>
</comment>
<dbReference type="PANTHER" id="PTHR48086">
    <property type="entry name" value="SODIUM/PROLINE SYMPORTER-RELATED"/>
    <property type="match status" value="1"/>
</dbReference>
<evidence type="ECO:0000256" key="8">
    <source>
        <dbReference type="ARBA" id="ARBA00023053"/>
    </source>
</evidence>
<evidence type="ECO:0000256" key="9">
    <source>
        <dbReference type="ARBA" id="ARBA00023065"/>
    </source>
</evidence>
<dbReference type="PANTHER" id="PTHR48086:SF3">
    <property type="entry name" value="SODIUM_PROLINE SYMPORTER"/>
    <property type="match status" value="1"/>
</dbReference>
<evidence type="ECO:0000256" key="12">
    <source>
        <dbReference type="SAM" id="Phobius"/>
    </source>
</evidence>
<feature type="transmembrane region" description="Helical" evidence="12">
    <location>
        <begin position="12"/>
        <end position="30"/>
    </location>
</feature>
<keyword evidence="5 12" id="KW-0812">Transmembrane</keyword>
<feature type="transmembrane region" description="Helical" evidence="12">
    <location>
        <begin position="304"/>
        <end position="329"/>
    </location>
</feature>
<name>A0A382FAR9_9ZZZZ</name>
<keyword evidence="4" id="KW-1003">Cell membrane</keyword>
<dbReference type="InterPro" id="IPR038377">
    <property type="entry name" value="Na/Glc_symporter_sf"/>
</dbReference>
<feature type="transmembrane region" description="Helical" evidence="12">
    <location>
        <begin position="161"/>
        <end position="183"/>
    </location>
</feature>
<comment type="similarity">
    <text evidence="2">Belongs to the sodium:solute symporter (SSF) (TC 2.A.21) family.</text>
</comment>
<keyword evidence="7 12" id="KW-1133">Transmembrane helix</keyword>
<keyword evidence="6" id="KW-0769">Symport</keyword>
<evidence type="ECO:0000256" key="10">
    <source>
        <dbReference type="ARBA" id="ARBA00023136"/>
    </source>
</evidence>
<evidence type="ECO:0000256" key="2">
    <source>
        <dbReference type="ARBA" id="ARBA00006434"/>
    </source>
</evidence>
<protein>
    <recommendedName>
        <fullName evidence="14">Sodium:solute symporter family protein</fullName>
    </recommendedName>
</protein>
<keyword evidence="9" id="KW-0406">Ion transport</keyword>
<evidence type="ECO:0000256" key="11">
    <source>
        <dbReference type="ARBA" id="ARBA00023201"/>
    </source>
</evidence>
<accession>A0A382FAR9</accession>
<dbReference type="EMBL" id="UINC01048911">
    <property type="protein sequence ID" value="SVB60030.1"/>
    <property type="molecule type" value="Genomic_DNA"/>
</dbReference>
<feature type="transmembrane region" description="Helical" evidence="12">
    <location>
        <begin position="249"/>
        <end position="272"/>
    </location>
</feature>
<dbReference type="GO" id="GO:0006814">
    <property type="term" value="P:sodium ion transport"/>
    <property type="evidence" value="ECO:0007669"/>
    <property type="project" value="UniProtKB-KW"/>
</dbReference>
<dbReference type="InterPro" id="IPR050277">
    <property type="entry name" value="Sodium:Solute_Symporter"/>
</dbReference>
<evidence type="ECO:0000256" key="1">
    <source>
        <dbReference type="ARBA" id="ARBA00004651"/>
    </source>
</evidence>
<sequence length="406" mass="44650">MRARRENSLKDFYLAGSGVGFLVLVLTLYATQYSGNTLFAFTGKTFRIGYAWLMSVHFMTAIIVVYLVFAPKLHRLAKRESFITPADFLEHRFSHRPYTVLASITMVVAIGNYLLAQLTAMGLLLQGMTTFEPQTAFVAGVILLAVIMLVYETLGGFRAVAWTDVIQGGILMVGFTILLFVVLDHFGGLAKSFELLKEAKSEKVAAPDALTIRRWFSYIVVVGIGGALYPQAIQRIYAARSQRVLRNGVAMMAFLPLTASLIAVFVGVTAAASPELATLTDADSDRVFAEICRIVMDESPFHRWLVVVLLAAVLAALMSTADSVLLSVSSMLTKDIYHRQINPAASEARLTLIGKSISWVVVAIMAAIAIYLNSLENKATLVKLMDMKFDMLMQLGPGFILGMHWR</sequence>
<keyword evidence="11" id="KW-0739">Sodium transport</keyword>
<dbReference type="AlphaFoldDB" id="A0A382FAR9"/>
<feature type="transmembrane region" description="Helical" evidence="12">
    <location>
        <begin position="50"/>
        <end position="69"/>
    </location>
</feature>
<evidence type="ECO:0000256" key="3">
    <source>
        <dbReference type="ARBA" id="ARBA00022448"/>
    </source>
</evidence>
<reference evidence="13" key="1">
    <citation type="submission" date="2018-05" db="EMBL/GenBank/DDBJ databases">
        <authorList>
            <person name="Lanie J.A."/>
            <person name="Ng W.-L."/>
            <person name="Kazmierczak K.M."/>
            <person name="Andrzejewski T.M."/>
            <person name="Davidsen T.M."/>
            <person name="Wayne K.J."/>
            <person name="Tettelin H."/>
            <person name="Glass J.I."/>
            <person name="Rusch D."/>
            <person name="Podicherti R."/>
            <person name="Tsui H.-C.T."/>
            <person name="Winkler M.E."/>
        </authorList>
    </citation>
    <scope>NUCLEOTIDE SEQUENCE</scope>
</reference>
<keyword evidence="10 12" id="KW-0472">Membrane</keyword>
<evidence type="ECO:0008006" key="14">
    <source>
        <dbReference type="Google" id="ProtNLM"/>
    </source>
</evidence>
<dbReference type="Pfam" id="PF00474">
    <property type="entry name" value="SSF"/>
    <property type="match status" value="1"/>
</dbReference>
<dbReference type="GO" id="GO:0015293">
    <property type="term" value="F:symporter activity"/>
    <property type="evidence" value="ECO:0007669"/>
    <property type="project" value="UniProtKB-KW"/>
</dbReference>
<organism evidence="13">
    <name type="scientific">marine metagenome</name>
    <dbReference type="NCBI Taxonomy" id="408172"/>
    <lineage>
        <taxon>unclassified sequences</taxon>
        <taxon>metagenomes</taxon>
        <taxon>ecological metagenomes</taxon>
    </lineage>
</organism>
<feature type="transmembrane region" description="Helical" evidence="12">
    <location>
        <begin position="98"/>
        <end position="116"/>
    </location>
</feature>
<proteinExistence type="inferred from homology"/>
<dbReference type="InterPro" id="IPR001734">
    <property type="entry name" value="Na/solute_symporter"/>
</dbReference>
<evidence type="ECO:0000256" key="7">
    <source>
        <dbReference type="ARBA" id="ARBA00022989"/>
    </source>
</evidence>
<evidence type="ECO:0000256" key="5">
    <source>
        <dbReference type="ARBA" id="ARBA00022692"/>
    </source>
</evidence>
<dbReference type="GO" id="GO:0005886">
    <property type="term" value="C:plasma membrane"/>
    <property type="evidence" value="ECO:0007669"/>
    <property type="project" value="UniProtKB-SubCell"/>
</dbReference>
<feature type="transmembrane region" description="Helical" evidence="12">
    <location>
        <begin position="215"/>
        <end position="237"/>
    </location>
</feature>
<evidence type="ECO:0000313" key="13">
    <source>
        <dbReference type="EMBL" id="SVB60030.1"/>
    </source>
</evidence>
<dbReference type="CDD" id="cd10322">
    <property type="entry name" value="SLC5sbd"/>
    <property type="match status" value="1"/>
</dbReference>
<keyword evidence="8" id="KW-0915">Sodium</keyword>
<feature type="non-terminal residue" evidence="13">
    <location>
        <position position="406"/>
    </location>
</feature>
<feature type="transmembrane region" description="Helical" evidence="12">
    <location>
        <begin position="350"/>
        <end position="372"/>
    </location>
</feature>
<evidence type="ECO:0000256" key="6">
    <source>
        <dbReference type="ARBA" id="ARBA00022847"/>
    </source>
</evidence>